<organism evidence="2 4">
    <name type="scientific">Flavobacterium gawalongense</name>
    <dbReference type="NCBI Taxonomy" id="2594432"/>
    <lineage>
        <taxon>Bacteria</taxon>
        <taxon>Pseudomonadati</taxon>
        <taxon>Bacteroidota</taxon>
        <taxon>Flavobacteriia</taxon>
        <taxon>Flavobacteriales</taxon>
        <taxon>Flavobacteriaceae</taxon>
        <taxon>Flavobacterium</taxon>
    </lineage>
</organism>
<evidence type="ECO:0000313" key="1">
    <source>
        <dbReference type="EMBL" id="TRX07712.1"/>
    </source>
</evidence>
<reference evidence="3 4" key="1">
    <citation type="submission" date="2019-07" db="EMBL/GenBank/DDBJ databases">
        <title>Novel species of Flavobacterium.</title>
        <authorList>
            <person name="Liu Q."/>
            <person name="Xin Y.-H."/>
        </authorList>
    </citation>
    <scope>NUCLEOTIDE SEQUENCE [LARGE SCALE GENOMIC DNA]</scope>
    <source>
        <strain evidence="1 3">GSP39</strain>
        <strain evidence="2 4">GSR22</strain>
    </source>
</reference>
<evidence type="ECO:0000313" key="4">
    <source>
        <dbReference type="Proteomes" id="UP000318669"/>
    </source>
</evidence>
<accession>A0A553BUB4</accession>
<evidence type="ECO:0000313" key="3">
    <source>
        <dbReference type="Proteomes" id="UP000318528"/>
    </source>
</evidence>
<dbReference type="EMBL" id="VJZL01000005">
    <property type="protein sequence ID" value="TRX11841.1"/>
    <property type="molecule type" value="Genomic_DNA"/>
</dbReference>
<protein>
    <submittedName>
        <fullName evidence="2">Uncharacterized protein</fullName>
    </submittedName>
</protein>
<dbReference type="EMBL" id="VJZN01000007">
    <property type="protein sequence ID" value="TRX07712.1"/>
    <property type="molecule type" value="Genomic_DNA"/>
</dbReference>
<dbReference type="Proteomes" id="UP000318528">
    <property type="component" value="Unassembled WGS sequence"/>
</dbReference>
<gene>
    <name evidence="2" type="ORF">FNW11_04510</name>
    <name evidence="1" type="ORF">FNW12_05475</name>
</gene>
<evidence type="ECO:0000313" key="2">
    <source>
        <dbReference type="EMBL" id="TRX11841.1"/>
    </source>
</evidence>
<name>A0A553BUB4_9FLAO</name>
<comment type="caution">
    <text evidence="2">The sequence shown here is derived from an EMBL/GenBank/DDBJ whole genome shotgun (WGS) entry which is preliminary data.</text>
</comment>
<dbReference type="RefSeq" id="WP_143386880.1">
    <property type="nucleotide sequence ID" value="NZ_VJZL01000005.1"/>
</dbReference>
<dbReference type="AlphaFoldDB" id="A0A553BUB4"/>
<proteinExistence type="predicted"/>
<dbReference type="Proteomes" id="UP000318669">
    <property type="component" value="Unassembled WGS sequence"/>
</dbReference>
<sequence length="202" mass="23760">MQVNSIIKYFVLFYLILCFLSCNKSPKKIEDTKEVQKEHEKKENIDFRLDANYMLSSTSDDLKKKDWFKSQTSIGNDEYDEWLEGDFYYSEDEWVKIIYGDVKGKHPNYLESNSNAFLKNSTLRIGDLLKNAIYRNSISVDYDEGNLILKDKNIQYHLDCSENTDVADFEIIIESKETNDKSIYPKSLDSCRVVFLRIYKKG</sequence>
<keyword evidence="3" id="KW-1185">Reference proteome</keyword>